<keyword evidence="1" id="KW-0812">Transmembrane</keyword>
<dbReference type="KEGG" id="cpb:Cphamn1_0458"/>
<dbReference type="AlphaFoldDB" id="B3EM44"/>
<proteinExistence type="predicted"/>
<accession>B3EM44</accession>
<reference evidence="2" key="1">
    <citation type="submission" date="2008-06" db="EMBL/GenBank/DDBJ databases">
        <title>Complete sequence of Chlorobium phaeobacteroides BS1.</title>
        <authorList>
            <consortium name="US DOE Joint Genome Institute"/>
            <person name="Lucas S."/>
            <person name="Copeland A."/>
            <person name="Lapidus A."/>
            <person name="Glavina del Rio T."/>
            <person name="Dalin E."/>
            <person name="Tice H."/>
            <person name="Bruce D."/>
            <person name="Goodwin L."/>
            <person name="Pitluck S."/>
            <person name="Schmutz J."/>
            <person name="Larimer F."/>
            <person name="Land M."/>
            <person name="Hauser L."/>
            <person name="Kyrpides N."/>
            <person name="Ovchinnikova G."/>
            <person name="Li T."/>
            <person name="Liu Z."/>
            <person name="Zhao F."/>
            <person name="Overmann J."/>
            <person name="Bryant D.A."/>
            <person name="Richardson P."/>
        </authorList>
    </citation>
    <scope>NUCLEOTIDE SEQUENCE [LARGE SCALE GENOMIC DNA]</scope>
    <source>
        <strain evidence="2">BS1</strain>
    </source>
</reference>
<protein>
    <recommendedName>
        <fullName evidence="3">Phage holin family protein</fullName>
    </recommendedName>
</protein>
<evidence type="ECO:0000313" key="2">
    <source>
        <dbReference type="EMBL" id="ACE03422.1"/>
    </source>
</evidence>
<feature type="transmembrane region" description="Helical" evidence="1">
    <location>
        <begin position="89"/>
        <end position="109"/>
    </location>
</feature>
<dbReference type="eggNOG" id="ENOG50330GN">
    <property type="taxonomic scope" value="Bacteria"/>
</dbReference>
<dbReference type="EMBL" id="CP001101">
    <property type="protein sequence ID" value="ACE03422.1"/>
    <property type="molecule type" value="Genomic_DNA"/>
</dbReference>
<name>B3EM44_CHLPB</name>
<gene>
    <name evidence="2" type="ordered locus">Cphamn1_0458</name>
</gene>
<keyword evidence="1" id="KW-1133">Transmembrane helix</keyword>
<dbReference type="STRING" id="331678.Cphamn1_0458"/>
<organism evidence="2">
    <name type="scientific">Chlorobium phaeobacteroides (strain BS1)</name>
    <dbReference type="NCBI Taxonomy" id="331678"/>
    <lineage>
        <taxon>Bacteria</taxon>
        <taxon>Pseudomonadati</taxon>
        <taxon>Chlorobiota</taxon>
        <taxon>Chlorobiia</taxon>
        <taxon>Chlorobiales</taxon>
        <taxon>Chlorobiaceae</taxon>
        <taxon>Chlorobium/Pelodictyon group</taxon>
        <taxon>Chlorobium</taxon>
    </lineage>
</organism>
<keyword evidence="1" id="KW-0472">Membrane</keyword>
<dbReference type="HOGENOM" id="CLU_144655_0_0_10"/>
<evidence type="ECO:0000256" key="1">
    <source>
        <dbReference type="SAM" id="Phobius"/>
    </source>
</evidence>
<sequence>MLMDPHEKKDYGQSDQKKKTLGTLIDSTVTSSYEDLLAIIEARTELIKIEITEKLAIVASLLVIIFFLVAGLIYLIATLALLFGELLGHYYLGYLIISLFCLLTFLLFAKISPNLLKNIIHNILLSSHGKKH</sequence>
<evidence type="ECO:0008006" key="3">
    <source>
        <dbReference type="Google" id="ProtNLM"/>
    </source>
</evidence>
<feature type="transmembrane region" description="Helical" evidence="1">
    <location>
        <begin position="55"/>
        <end position="83"/>
    </location>
</feature>